<dbReference type="InterPro" id="IPR017439">
    <property type="entry name" value="Amidohydrolase"/>
</dbReference>
<dbReference type="SUPFAM" id="SSF55031">
    <property type="entry name" value="Bacterial exopeptidase dimerisation domain"/>
    <property type="match status" value="1"/>
</dbReference>
<dbReference type="PIRSF" id="PIRSF005962">
    <property type="entry name" value="Pept_M20D_amidohydro"/>
    <property type="match status" value="1"/>
</dbReference>
<feature type="domain" description="Peptidase M20 dimerisation" evidence="3">
    <location>
        <begin position="186"/>
        <end position="282"/>
    </location>
</feature>
<dbReference type="InterPro" id="IPR002933">
    <property type="entry name" value="Peptidase_M20"/>
</dbReference>
<dbReference type="InterPro" id="IPR036264">
    <property type="entry name" value="Bact_exopeptidase_dim_dom"/>
</dbReference>
<feature type="binding site" evidence="2">
    <location>
        <position position="102"/>
    </location>
    <ligand>
        <name>Mn(2+)</name>
        <dbReference type="ChEBI" id="CHEBI:29035"/>
        <label>2</label>
    </ligand>
</feature>
<dbReference type="GO" id="GO:0050118">
    <property type="term" value="F:N-acetyldiaminopimelate deacetylase activity"/>
    <property type="evidence" value="ECO:0007669"/>
    <property type="project" value="UniProtKB-ARBA"/>
</dbReference>
<dbReference type="SUPFAM" id="SSF53187">
    <property type="entry name" value="Zn-dependent exopeptidases"/>
    <property type="match status" value="1"/>
</dbReference>
<dbReference type="PANTHER" id="PTHR11014">
    <property type="entry name" value="PEPTIDASE M20 FAMILY MEMBER"/>
    <property type="match status" value="1"/>
</dbReference>
<keyword evidence="2" id="KW-0479">Metal-binding</keyword>
<comment type="cofactor">
    <cofactor evidence="2">
        <name>Mn(2+)</name>
        <dbReference type="ChEBI" id="CHEBI:29035"/>
    </cofactor>
    <text evidence="2">The Mn(2+) ion enhances activity.</text>
</comment>
<dbReference type="GO" id="GO:0046872">
    <property type="term" value="F:metal ion binding"/>
    <property type="evidence" value="ECO:0007669"/>
    <property type="project" value="UniProtKB-KW"/>
</dbReference>
<keyword evidence="1 4" id="KW-0378">Hydrolase</keyword>
<protein>
    <submittedName>
        <fullName evidence="4">Hippurate hydrolase</fullName>
    </submittedName>
</protein>
<dbReference type="PANTHER" id="PTHR11014:SF63">
    <property type="entry name" value="METALLOPEPTIDASE, PUTATIVE (AFU_ORTHOLOGUE AFUA_6G09600)-RELATED"/>
    <property type="match status" value="1"/>
</dbReference>
<evidence type="ECO:0000313" key="4">
    <source>
        <dbReference type="EMBL" id="PTX47486.1"/>
    </source>
</evidence>
<evidence type="ECO:0000256" key="2">
    <source>
        <dbReference type="PIRSR" id="PIRSR005962-1"/>
    </source>
</evidence>
<dbReference type="AlphaFoldDB" id="A0A2T6AUR8"/>
<dbReference type="Gene3D" id="3.30.70.360">
    <property type="match status" value="1"/>
</dbReference>
<dbReference type="Gene3D" id="3.40.630.10">
    <property type="entry name" value="Zn peptidases"/>
    <property type="match status" value="1"/>
</dbReference>
<dbReference type="NCBIfam" id="TIGR01891">
    <property type="entry name" value="amidohydrolases"/>
    <property type="match status" value="1"/>
</dbReference>
<accession>A0A2T6AUR8</accession>
<feature type="binding site" evidence="2">
    <location>
        <position position="104"/>
    </location>
    <ligand>
        <name>Mn(2+)</name>
        <dbReference type="ChEBI" id="CHEBI:29035"/>
        <label>2</label>
    </ligand>
</feature>
<evidence type="ECO:0000256" key="1">
    <source>
        <dbReference type="ARBA" id="ARBA00022801"/>
    </source>
</evidence>
<dbReference type="InterPro" id="IPR011650">
    <property type="entry name" value="Peptidase_M20_dimer"/>
</dbReference>
<keyword evidence="2" id="KW-0464">Manganese</keyword>
<feature type="binding site" evidence="2">
    <location>
        <position position="137"/>
    </location>
    <ligand>
        <name>Mn(2+)</name>
        <dbReference type="ChEBI" id="CHEBI:29035"/>
        <label>2</label>
    </ligand>
</feature>
<dbReference type="Pfam" id="PF07687">
    <property type="entry name" value="M20_dimer"/>
    <property type="match status" value="1"/>
</dbReference>
<dbReference type="CDD" id="cd05666">
    <property type="entry name" value="M20_Acy1-like"/>
    <property type="match status" value="1"/>
</dbReference>
<feature type="binding site" evidence="2">
    <location>
        <position position="163"/>
    </location>
    <ligand>
        <name>Mn(2+)</name>
        <dbReference type="ChEBI" id="CHEBI:29035"/>
        <label>2</label>
    </ligand>
</feature>
<organism evidence="4 5">
    <name type="scientific">Allosediminivita pacifica</name>
    <dbReference type="NCBI Taxonomy" id="1267769"/>
    <lineage>
        <taxon>Bacteria</taxon>
        <taxon>Pseudomonadati</taxon>
        <taxon>Pseudomonadota</taxon>
        <taxon>Alphaproteobacteria</taxon>
        <taxon>Rhodobacterales</taxon>
        <taxon>Paracoccaceae</taxon>
        <taxon>Allosediminivita</taxon>
    </lineage>
</organism>
<gene>
    <name evidence="4" type="ORF">C8N44_112110</name>
</gene>
<dbReference type="GO" id="GO:0019877">
    <property type="term" value="P:diaminopimelate biosynthetic process"/>
    <property type="evidence" value="ECO:0007669"/>
    <property type="project" value="UniProtKB-ARBA"/>
</dbReference>
<evidence type="ECO:0000313" key="5">
    <source>
        <dbReference type="Proteomes" id="UP000244069"/>
    </source>
</evidence>
<feature type="binding site" evidence="2">
    <location>
        <position position="357"/>
    </location>
    <ligand>
        <name>Mn(2+)</name>
        <dbReference type="ChEBI" id="CHEBI:29035"/>
        <label>2</label>
    </ligand>
</feature>
<dbReference type="RefSeq" id="WP_107976531.1">
    <property type="nucleotide sequence ID" value="NZ_BMEZ01000014.1"/>
</dbReference>
<keyword evidence="5" id="KW-1185">Reference proteome</keyword>
<proteinExistence type="predicted"/>
<reference evidence="4 5" key="1">
    <citation type="submission" date="2018-04" db="EMBL/GenBank/DDBJ databases">
        <title>Genomic Encyclopedia of Archaeal and Bacterial Type Strains, Phase II (KMG-II): from individual species to whole genera.</title>
        <authorList>
            <person name="Goeker M."/>
        </authorList>
    </citation>
    <scope>NUCLEOTIDE SEQUENCE [LARGE SCALE GENOMIC DNA]</scope>
    <source>
        <strain evidence="4 5">DSM 29329</strain>
    </source>
</reference>
<dbReference type="Proteomes" id="UP000244069">
    <property type="component" value="Unassembled WGS sequence"/>
</dbReference>
<evidence type="ECO:0000259" key="3">
    <source>
        <dbReference type="Pfam" id="PF07687"/>
    </source>
</evidence>
<dbReference type="OrthoDB" id="9777385at2"/>
<name>A0A2T6AUR8_9RHOB</name>
<sequence>MPIRNRLAEMHEEITGWRRDLHRMPELLYETHRTAAFVAEKLREFGCDEVVEGIGRTGVVGLIKGRAEGRTVGLRADMDALPIHEATGKPYASETPGVMHACGHDGHTAMLLGAAKYLAESRNFAGSVAVIFQPAEEGGGGGDAMVKDGMMERFDIAEVYGMHNAPGKPVGSFSINPGPMYAAVDTFDITVKGRGGHAARPHECIDPTLAASGIVMSLQSMVSRSADPLKSLVVSVCSFRTATDAYNVIPETVTLRGTVRSFDPELRKLTEGRIREIVSNGAAVYGAEAVIEYHNGYPATVNYAEEAGFAAEAAKRITPEVETDSPPLMAGEDFAYMLLARRGAYIQVGNGGGASVHHPEYDFNDEAIPAGCSYWVELVESRLPVGA</sequence>
<dbReference type="FunFam" id="3.30.70.360:FF:000001">
    <property type="entry name" value="N-acetyldiaminopimelate deacetylase"/>
    <property type="match status" value="1"/>
</dbReference>
<dbReference type="Pfam" id="PF01546">
    <property type="entry name" value="Peptidase_M20"/>
    <property type="match status" value="1"/>
</dbReference>
<dbReference type="EMBL" id="QBKN01000012">
    <property type="protein sequence ID" value="PTX47486.1"/>
    <property type="molecule type" value="Genomic_DNA"/>
</dbReference>
<comment type="caution">
    <text evidence="4">The sequence shown here is derived from an EMBL/GenBank/DDBJ whole genome shotgun (WGS) entry which is preliminary data.</text>
</comment>